<dbReference type="EMBL" id="LT853694">
    <property type="protein sequence ID" value="SMQ48389.1"/>
    <property type="molecule type" value="Genomic_DNA"/>
</dbReference>
<feature type="compositionally biased region" description="Basic and acidic residues" evidence="1">
    <location>
        <begin position="85"/>
        <end position="97"/>
    </location>
</feature>
<feature type="compositionally biased region" description="Polar residues" evidence="1">
    <location>
        <begin position="143"/>
        <end position="160"/>
    </location>
</feature>
<accession>A0A1X7RLV0</accession>
<feature type="region of interest" description="Disordered" evidence="1">
    <location>
        <begin position="313"/>
        <end position="360"/>
    </location>
</feature>
<feature type="compositionally biased region" description="Polar residues" evidence="1">
    <location>
        <begin position="200"/>
        <end position="213"/>
    </location>
</feature>
<feature type="compositionally biased region" description="Low complexity" evidence="1">
    <location>
        <begin position="621"/>
        <end position="642"/>
    </location>
</feature>
<feature type="region of interest" description="Disordered" evidence="1">
    <location>
        <begin position="1"/>
        <end position="20"/>
    </location>
</feature>
<name>A0A1X7RLV0_ZYMT9</name>
<keyword evidence="3" id="KW-1185">Reference proteome</keyword>
<feature type="compositionally biased region" description="Low complexity" evidence="1">
    <location>
        <begin position="128"/>
        <end position="138"/>
    </location>
</feature>
<feature type="compositionally biased region" description="Basic and acidic residues" evidence="1">
    <location>
        <begin position="177"/>
        <end position="189"/>
    </location>
</feature>
<protein>
    <submittedName>
        <fullName evidence="2">Uncharacterized protein</fullName>
    </submittedName>
</protein>
<organism evidence="2 3">
    <name type="scientific">Zymoseptoria tritici (strain ST99CH_3D7)</name>
    <dbReference type="NCBI Taxonomy" id="1276538"/>
    <lineage>
        <taxon>Eukaryota</taxon>
        <taxon>Fungi</taxon>
        <taxon>Dikarya</taxon>
        <taxon>Ascomycota</taxon>
        <taxon>Pezizomycotina</taxon>
        <taxon>Dothideomycetes</taxon>
        <taxon>Dothideomycetidae</taxon>
        <taxon>Mycosphaerellales</taxon>
        <taxon>Mycosphaerellaceae</taxon>
        <taxon>Zymoseptoria</taxon>
    </lineage>
</organism>
<sequence>MAPANGERVEGKPVGRVGRPAVGRIVPAIPLALSKPRVPRQAAKVESKAKGEEDVAGSVKSVVDVKENGNGGESQLSGMQAVQPAEEKTEQEVKDDAETQQTTPAPAVQPADAEMSEEVEEANFPSIDSDSAAVSVSDGPTPEVSSNEATQSHSSPTSGHTEPVDSRVVENVSSPRKPTDRFDMRHIRTELPPAFVPSAGQYTPQSATSSQARSQPSFPPQHHQHLSHPSTSSIVFGGQDSSNSSPAPPMATNSAFPPPQPPPQAPFYGHAHHASEPPQGQRNFQPGYGARAPQQFYHPQHAPFRYPQRETFAQGMNSPQNGFVPNSRSESPYSPQVPGSQRSASDLQSPVPTEPANSARHTQYNAKFAGKNQHRGLPTQHHYPPVPQNFNHEMSSYESAEALRDYLIDRFNKEELVDCILEISQTKGNGDEEHVHSLHGHRVIFSRSPFLAKEITSEANRACPDVPLQPDIYIGGQYLRLKPLLQAVRYLYGGSLPVLDFYTQGPNGTTVVPIIERMESALQHIAIGARLEVAPIAHRGMDIAFSLVSWETVPSVLAFALDSRLGPMWPSDEPSTDREEPKYDPYASALLQRVIEFMVHNFPPNFYIDATAPQLAACPRLPTLPTPSSTPNSTNPTTTSTTSKHESRPSTSSSDPRLSKIRFGDLSAEIPEPHARPSIAATNVSSILLSLPFSLLKFLLEHPALSDRLGAETVGSIMRQVVGEREVRRNKVLKAGERQGVNGVGKVDVEGNLVWEEVVARSEVHRAGCCLGRRKVVGGQQGLKNGVEGGREK</sequence>
<feature type="compositionally biased region" description="Basic and acidic residues" evidence="1">
    <location>
        <begin position="43"/>
        <end position="53"/>
    </location>
</feature>
<dbReference type="AlphaFoldDB" id="A0A1X7RLV0"/>
<evidence type="ECO:0000313" key="3">
    <source>
        <dbReference type="Proteomes" id="UP000215127"/>
    </source>
</evidence>
<evidence type="ECO:0000313" key="2">
    <source>
        <dbReference type="EMBL" id="SMQ48389.1"/>
    </source>
</evidence>
<proteinExistence type="predicted"/>
<feature type="compositionally biased region" description="Pro residues" evidence="1">
    <location>
        <begin position="256"/>
        <end position="265"/>
    </location>
</feature>
<feature type="region of interest" description="Disordered" evidence="1">
    <location>
        <begin position="619"/>
        <end position="659"/>
    </location>
</feature>
<feature type="region of interest" description="Disordered" evidence="1">
    <location>
        <begin position="35"/>
        <end position="294"/>
    </location>
</feature>
<reference evidence="2 3" key="1">
    <citation type="submission" date="2016-06" db="EMBL/GenBank/DDBJ databases">
        <authorList>
            <person name="Kjaerup R.B."/>
            <person name="Dalgaard T.S."/>
            <person name="Juul-Madsen H.R."/>
        </authorList>
    </citation>
    <scope>NUCLEOTIDE SEQUENCE [LARGE SCALE GENOMIC DNA]</scope>
</reference>
<evidence type="ECO:0000256" key="1">
    <source>
        <dbReference type="SAM" id="MobiDB-lite"/>
    </source>
</evidence>
<gene>
    <name evidence="2" type="ORF">ZT3D7_G3538</name>
</gene>
<feature type="compositionally biased region" description="Polar residues" evidence="1">
    <location>
        <begin position="314"/>
        <end position="360"/>
    </location>
</feature>
<dbReference type="Proteomes" id="UP000215127">
    <property type="component" value="Chromosome 3"/>
</dbReference>